<gene>
    <name evidence="1" type="ORF">HPB50_010087</name>
</gene>
<dbReference type="EMBL" id="CM023490">
    <property type="protein sequence ID" value="KAH6942768.1"/>
    <property type="molecule type" value="Genomic_DNA"/>
</dbReference>
<accession>A0ACB7T9F8</accession>
<reference evidence="1" key="1">
    <citation type="submission" date="2020-05" db="EMBL/GenBank/DDBJ databases">
        <title>Large-scale comparative analyses of tick genomes elucidate their genetic diversity and vector capacities.</title>
        <authorList>
            <person name="Jia N."/>
            <person name="Wang J."/>
            <person name="Shi W."/>
            <person name="Du L."/>
            <person name="Sun Y."/>
            <person name="Zhan W."/>
            <person name="Jiang J."/>
            <person name="Wang Q."/>
            <person name="Zhang B."/>
            <person name="Ji P."/>
            <person name="Sakyi L.B."/>
            <person name="Cui X."/>
            <person name="Yuan T."/>
            <person name="Jiang B."/>
            <person name="Yang W."/>
            <person name="Lam T.T.-Y."/>
            <person name="Chang Q."/>
            <person name="Ding S."/>
            <person name="Wang X."/>
            <person name="Zhu J."/>
            <person name="Ruan X."/>
            <person name="Zhao L."/>
            <person name="Wei J."/>
            <person name="Que T."/>
            <person name="Du C."/>
            <person name="Cheng J."/>
            <person name="Dai P."/>
            <person name="Han X."/>
            <person name="Huang E."/>
            <person name="Gao Y."/>
            <person name="Liu J."/>
            <person name="Shao H."/>
            <person name="Ye R."/>
            <person name="Li L."/>
            <person name="Wei W."/>
            <person name="Wang X."/>
            <person name="Wang C."/>
            <person name="Yang T."/>
            <person name="Huo Q."/>
            <person name="Li W."/>
            <person name="Guo W."/>
            <person name="Chen H."/>
            <person name="Zhou L."/>
            <person name="Ni X."/>
            <person name="Tian J."/>
            <person name="Zhou Y."/>
            <person name="Sheng Y."/>
            <person name="Liu T."/>
            <person name="Pan Y."/>
            <person name="Xia L."/>
            <person name="Li J."/>
            <person name="Zhao F."/>
            <person name="Cao W."/>
        </authorList>
    </citation>
    <scope>NUCLEOTIDE SEQUENCE</scope>
    <source>
        <strain evidence="1">Hyas-2018</strain>
    </source>
</reference>
<proteinExistence type="predicted"/>
<keyword evidence="2" id="KW-1185">Reference proteome</keyword>
<protein>
    <submittedName>
        <fullName evidence="1">Uncharacterized protein</fullName>
    </submittedName>
</protein>
<comment type="caution">
    <text evidence="1">The sequence shown here is derived from an EMBL/GenBank/DDBJ whole genome shotgun (WGS) entry which is preliminary data.</text>
</comment>
<evidence type="ECO:0000313" key="1">
    <source>
        <dbReference type="EMBL" id="KAH6942768.1"/>
    </source>
</evidence>
<name>A0ACB7T9F8_HYAAI</name>
<evidence type="ECO:0000313" key="2">
    <source>
        <dbReference type="Proteomes" id="UP000821845"/>
    </source>
</evidence>
<sequence length="817" mass="90956">MWTPCLEHGNTSDAMSVAREQRFETAPPFNDLVTRARPPSCTREGRTRDRLPFHEIIERSQRLLASALEKFFRMPCATPTLLELWQANIAAPEYPVNDEFAPSGSELATSTTIRLADLEVVEAGSMGEAVRPSSLREGVGSRACCSPHLVSIWNKLLWDTRLELRYTVRQGLTLASIAAGSHTKVQTLGATALVHDLLTTHPCLTALDIDTEGLKGYEGRFLDALRGNRSIRFLKITFNTLAFSKDICSTITTLVNLEEVECLKACGCPMPFCAALAKLLQSSTKLRALRIPKLRMSGAEASVFLPALAGNTILEELSFHSSTISEARPEHRALFAKFLAGATALKKLSVSAYYELRKLSLKWVLMGLLRNTALVDVTLDDFVVDADSGDIMAEILTRNRALRVLNVSVVTYDAWMTRLGDTGSDHVARENLGIRTVGGPFFEPLCKNEALEDGAKGRVQRSYLLGKTVRCTPTLRDGGARLFDTNLNISVKEEILECKGFSEFSAFVYRDEQGRVSRILRRLPSLTHLTTAHLEIFKPYADEALSADIALYIATTSALKELHLWMRLRHRFPVAGDVNIDMGLALILESLCHNTSINELHVFPRFISGPETELLADTLKSSRTIRRAPRENPRLRSGIDGIEHNRNLLCASMDDCNISQCEVDQEWFAIWDATRRNSDLVARAAQFVSGTVFDRYGAEALERIAEYPSLLQEVAQLLSLSDAEVTALARARLKSMQSLDGFMRAAGIVKDCVSCYRHVHGDMQLEDLNEDCWSLVRRYLKVRDVRDSVAAATTDDLRSRVTARMRAADTPCKMRLP</sequence>
<dbReference type="Proteomes" id="UP000821845">
    <property type="component" value="Chromosome 10"/>
</dbReference>
<organism evidence="1 2">
    <name type="scientific">Hyalomma asiaticum</name>
    <name type="common">Tick</name>
    <dbReference type="NCBI Taxonomy" id="266040"/>
    <lineage>
        <taxon>Eukaryota</taxon>
        <taxon>Metazoa</taxon>
        <taxon>Ecdysozoa</taxon>
        <taxon>Arthropoda</taxon>
        <taxon>Chelicerata</taxon>
        <taxon>Arachnida</taxon>
        <taxon>Acari</taxon>
        <taxon>Parasitiformes</taxon>
        <taxon>Ixodida</taxon>
        <taxon>Ixodoidea</taxon>
        <taxon>Ixodidae</taxon>
        <taxon>Hyalomminae</taxon>
        <taxon>Hyalomma</taxon>
    </lineage>
</organism>